<feature type="domain" description="CCHC-type" evidence="3">
    <location>
        <begin position="41"/>
        <end position="56"/>
    </location>
</feature>
<dbReference type="InterPro" id="IPR001878">
    <property type="entry name" value="Znf_CCHC"/>
</dbReference>
<dbReference type="GO" id="GO:0008270">
    <property type="term" value="F:zinc ion binding"/>
    <property type="evidence" value="ECO:0007669"/>
    <property type="project" value="UniProtKB-KW"/>
</dbReference>
<evidence type="ECO:0000313" key="4">
    <source>
        <dbReference type="EMBL" id="GEY46488.1"/>
    </source>
</evidence>
<dbReference type="GO" id="GO:0003676">
    <property type="term" value="F:nucleic acid binding"/>
    <property type="evidence" value="ECO:0007669"/>
    <property type="project" value="InterPro"/>
</dbReference>
<feature type="region of interest" description="Disordered" evidence="2">
    <location>
        <begin position="279"/>
        <end position="301"/>
    </location>
</feature>
<comment type="caution">
    <text evidence="4">The sequence shown here is derived from an EMBL/GenBank/DDBJ whole genome shotgun (WGS) entry which is preliminary data.</text>
</comment>
<feature type="compositionally biased region" description="Basic and acidic residues" evidence="2">
    <location>
        <begin position="57"/>
        <end position="75"/>
    </location>
</feature>
<proteinExistence type="predicted"/>
<feature type="non-terminal residue" evidence="4">
    <location>
        <position position="1"/>
    </location>
</feature>
<dbReference type="Pfam" id="PF22936">
    <property type="entry name" value="Pol_BBD"/>
    <property type="match status" value="1"/>
</dbReference>
<evidence type="ECO:0000259" key="3">
    <source>
        <dbReference type="PROSITE" id="PS50158"/>
    </source>
</evidence>
<dbReference type="InterPro" id="IPR036875">
    <property type="entry name" value="Znf_CCHC_sf"/>
</dbReference>
<reference evidence="4" key="1">
    <citation type="journal article" date="2019" name="Sci. Rep.">
        <title>Draft genome of Tanacetum cinerariifolium, the natural source of mosquito coil.</title>
        <authorList>
            <person name="Yamashiro T."/>
            <person name="Shiraishi A."/>
            <person name="Satake H."/>
            <person name="Nakayama K."/>
        </authorList>
    </citation>
    <scope>NUCLEOTIDE SEQUENCE</scope>
</reference>
<gene>
    <name evidence="4" type="ORF">Tci_418462</name>
</gene>
<dbReference type="SUPFAM" id="SSF57756">
    <property type="entry name" value="Retrovirus zinc finger-like domains"/>
    <property type="match status" value="1"/>
</dbReference>
<protein>
    <submittedName>
        <fullName evidence="4">Ribonuclease H-like domain-containing protein</fullName>
    </submittedName>
</protein>
<dbReference type="AlphaFoldDB" id="A0A699HKZ7"/>
<evidence type="ECO:0000256" key="1">
    <source>
        <dbReference type="PROSITE-ProRule" id="PRU00047"/>
    </source>
</evidence>
<dbReference type="InterPro" id="IPR054722">
    <property type="entry name" value="PolX-like_BBD"/>
</dbReference>
<evidence type="ECO:0000256" key="2">
    <source>
        <dbReference type="SAM" id="MobiDB-lite"/>
    </source>
</evidence>
<dbReference type="Gene3D" id="4.10.60.10">
    <property type="entry name" value="Zinc finger, CCHC-type"/>
    <property type="match status" value="1"/>
</dbReference>
<accession>A0A699HKZ7</accession>
<feature type="region of interest" description="Disordered" evidence="2">
    <location>
        <begin position="57"/>
        <end position="76"/>
    </location>
</feature>
<keyword evidence="1" id="KW-0862">Zinc</keyword>
<organism evidence="4">
    <name type="scientific">Tanacetum cinerariifolium</name>
    <name type="common">Dalmatian daisy</name>
    <name type="synonym">Chrysanthemum cinerariifolium</name>
    <dbReference type="NCBI Taxonomy" id="118510"/>
    <lineage>
        <taxon>Eukaryota</taxon>
        <taxon>Viridiplantae</taxon>
        <taxon>Streptophyta</taxon>
        <taxon>Embryophyta</taxon>
        <taxon>Tracheophyta</taxon>
        <taxon>Spermatophyta</taxon>
        <taxon>Magnoliopsida</taxon>
        <taxon>eudicotyledons</taxon>
        <taxon>Gunneridae</taxon>
        <taxon>Pentapetalae</taxon>
        <taxon>asterids</taxon>
        <taxon>campanulids</taxon>
        <taxon>Asterales</taxon>
        <taxon>Asteraceae</taxon>
        <taxon>Asteroideae</taxon>
        <taxon>Anthemideae</taxon>
        <taxon>Anthemidinae</taxon>
        <taxon>Tanacetum</taxon>
    </lineage>
</organism>
<dbReference type="EMBL" id="BKCJ010180811">
    <property type="protein sequence ID" value="GEY46488.1"/>
    <property type="molecule type" value="Genomic_DNA"/>
</dbReference>
<sequence length="695" mass="78569">DLKWQLALLSMRTRRFFQKTGKKITINGSDTARYNKSKVECFNCHKLGYFARECRQPKNQDRGNENQDSSRRTVNVEDTSSNLMVAIDGAGFDWSFMADDEVLTNMALMAFSDSEIIRSQIPDNSSKGVGFVSYNAIPPPPTRPNTSKSASEDIPNDVKESPNALLVKELVSDDKLEKKIIFPTVVRIEFVRPKQQEKLVRKLVKYAKMYRLTAITIKGKGWYLGIIIQSSRRTVNVEETASKAMVAIDGDGFDWSYMEDDEVPTNMALMDFSESKPEFEGYGPKTSNSVSEDMSNKVKESPDAPLVKELVSGDKLEKKIMFLTVAKIEFGNPKLKLQEKGVIDSGCSRHMTGNMSYLSEYEEIDSGYVEFRRDPNGGKITGKGKISTDTECVVLSLDFKLLDESQILLRVLRKNNMYSVDLKNVAPSGGLTCLFTKDTLDESNLWHRRLWRINFKTMNKLESNIKPLVRPNLVLVIKPYNKTPCELFNGRTPSLSFMRPFGCPVRILNTLDPLGKFDGMADEGFFVGYSVNSKAFIVFNSRTMIVKDTLHIAFLGNKPNVARSRPTWLFDIDTLTKSMNYKPDVAGNQSNDSAGFSWCWLQTIREEEKKDAEGPGNIDSEVPNTEDLRINQEMDANVNSTNNINVVNVSDIKDNAVDNCEEFFSPSRISFTNNINMQWNIKNSMLFNNVLLLNT</sequence>
<keyword evidence="1" id="KW-0479">Metal-binding</keyword>
<feature type="region of interest" description="Disordered" evidence="2">
    <location>
        <begin position="132"/>
        <end position="158"/>
    </location>
</feature>
<keyword evidence="1" id="KW-0863">Zinc-finger</keyword>
<dbReference type="PROSITE" id="PS50158">
    <property type="entry name" value="ZF_CCHC"/>
    <property type="match status" value="1"/>
</dbReference>
<name>A0A699HKZ7_TANCI</name>